<organism evidence="1">
    <name type="scientific">Oikopleura dioica</name>
    <name type="common">Tunicate</name>
    <dbReference type="NCBI Taxonomy" id="34765"/>
    <lineage>
        <taxon>Eukaryota</taxon>
        <taxon>Metazoa</taxon>
        <taxon>Chordata</taxon>
        <taxon>Tunicata</taxon>
        <taxon>Appendicularia</taxon>
        <taxon>Copelata</taxon>
        <taxon>Oikopleuridae</taxon>
        <taxon>Oikopleura</taxon>
    </lineage>
</organism>
<sequence length="122" mass="13077">IRASVSNVPIDAAELECVLAENEILSRRTGGRTCYAAANKLDKTAVRSIITAGDKDRATSDETSGFDAPVPVHLDRICNVNSYDDYSVGVNIEIGRDVPRALIYGGVSGKDNPCAIILYSFL</sequence>
<dbReference type="Proteomes" id="UP000001307">
    <property type="component" value="Unassembled WGS sequence"/>
</dbReference>
<name>E4Y150_OIKDI</name>
<protein>
    <submittedName>
        <fullName evidence="1">Uncharacterized protein</fullName>
    </submittedName>
</protein>
<dbReference type="EMBL" id="FN653568">
    <property type="protein sequence ID" value="CBY15597.1"/>
    <property type="molecule type" value="Genomic_DNA"/>
</dbReference>
<keyword evidence="2" id="KW-1185">Reference proteome</keyword>
<dbReference type="AlphaFoldDB" id="E4Y150"/>
<evidence type="ECO:0000313" key="1">
    <source>
        <dbReference type="EMBL" id="CBY15597.1"/>
    </source>
</evidence>
<dbReference type="InParanoid" id="E4Y150"/>
<accession>E4Y150</accession>
<gene>
    <name evidence="1" type="ORF">GSOID_T00013896001</name>
</gene>
<proteinExistence type="predicted"/>
<reference evidence="1" key="1">
    <citation type="journal article" date="2010" name="Science">
        <title>Plasticity of animal genome architecture unmasked by rapid evolution of a pelagic tunicate.</title>
        <authorList>
            <person name="Denoeud F."/>
            <person name="Henriet S."/>
            <person name="Mungpakdee S."/>
            <person name="Aury J.M."/>
            <person name="Da Silva C."/>
            <person name="Brinkmann H."/>
            <person name="Mikhaleva J."/>
            <person name="Olsen L.C."/>
            <person name="Jubin C."/>
            <person name="Canestro C."/>
            <person name="Bouquet J.M."/>
            <person name="Danks G."/>
            <person name="Poulain J."/>
            <person name="Campsteijn C."/>
            <person name="Adamski M."/>
            <person name="Cross I."/>
            <person name="Yadetie F."/>
            <person name="Muffato M."/>
            <person name="Louis A."/>
            <person name="Butcher S."/>
            <person name="Tsagkogeorga G."/>
            <person name="Konrad A."/>
            <person name="Singh S."/>
            <person name="Jensen M.F."/>
            <person name="Cong E.H."/>
            <person name="Eikeseth-Otteraa H."/>
            <person name="Noel B."/>
            <person name="Anthouard V."/>
            <person name="Porcel B.M."/>
            <person name="Kachouri-Lafond R."/>
            <person name="Nishino A."/>
            <person name="Ugolini M."/>
            <person name="Chourrout P."/>
            <person name="Nishida H."/>
            <person name="Aasland R."/>
            <person name="Huzurbazar S."/>
            <person name="Westhof E."/>
            <person name="Delsuc F."/>
            <person name="Lehrach H."/>
            <person name="Reinhardt R."/>
            <person name="Weissenbach J."/>
            <person name="Roy S.W."/>
            <person name="Artiguenave F."/>
            <person name="Postlethwait J.H."/>
            <person name="Manak J.R."/>
            <person name="Thompson E.M."/>
            <person name="Jaillon O."/>
            <person name="Du Pasquier L."/>
            <person name="Boudinot P."/>
            <person name="Liberles D.A."/>
            <person name="Volff J.N."/>
            <person name="Philippe H."/>
            <person name="Lenhard B."/>
            <person name="Roest Crollius H."/>
            <person name="Wincker P."/>
            <person name="Chourrout D."/>
        </authorList>
    </citation>
    <scope>NUCLEOTIDE SEQUENCE [LARGE SCALE GENOMIC DNA]</scope>
</reference>
<evidence type="ECO:0000313" key="2">
    <source>
        <dbReference type="Proteomes" id="UP000001307"/>
    </source>
</evidence>
<feature type="non-terminal residue" evidence="1">
    <location>
        <position position="1"/>
    </location>
</feature>